<dbReference type="InterPro" id="IPR010342">
    <property type="entry name" value="DUF938"/>
</dbReference>
<keyword evidence="2" id="KW-0489">Methyltransferase</keyword>
<organism evidence="2 3">
    <name type="scientific">Salinicola socius</name>
    <dbReference type="NCBI Taxonomy" id="404433"/>
    <lineage>
        <taxon>Bacteria</taxon>
        <taxon>Pseudomonadati</taxon>
        <taxon>Pseudomonadota</taxon>
        <taxon>Gammaproteobacteria</taxon>
        <taxon>Oceanospirillales</taxon>
        <taxon>Halomonadaceae</taxon>
        <taxon>Salinicola</taxon>
    </lineage>
</organism>
<sequence length="209" mass="22875">MNSMDNLEGGRSDRRLSSPAAQRNRRPILEVLQSVLPQTGRVLEIASGSGEHAVYFARHLAPLCWQPTDPSERALASIDAWRDTEMLENLAAPVRLDVTGQWPSLPDLAAIVCINLLHISPWGASEALLAEAGRQLPAGGLLIVYGPFRSNGEHTAPSNEVFDADLRSRDARWGIRDLEAVLALANDNGFACEAIHELPANNLCVVWRR</sequence>
<reference evidence="2 3" key="1">
    <citation type="submission" date="2016-12" db="EMBL/GenBank/DDBJ databases">
        <title>Draft genome sequences of strains Salinicola socius SMB35, Salinicola sp. MH3R3-1 and Chromohalobacter sp. SMB17 from the Verkhnekamsk potash mining region of Russia.</title>
        <authorList>
            <person name="Mavrodi D.V."/>
            <person name="Olsson B.E."/>
            <person name="Korsakova E.S."/>
            <person name="Pyankova A."/>
            <person name="Mavrodi O.V."/>
            <person name="Plotnikova E.G."/>
        </authorList>
    </citation>
    <scope>NUCLEOTIDE SEQUENCE [LARGE SCALE GENOMIC DNA]</scope>
    <source>
        <strain evidence="2 3">SMB35</strain>
    </source>
</reference>
<dbReference type="GO" id="GO:0032259">
    <property type="term" value="P:methylation"/>
    <property type="evidence" value="ECO:0007669"/>
    <property type="project" value="UniProtKB-KW"/>
</dbReference>
<dbReference type="EMBL" id="MSDO01000017">
    <property type="protein sequence ID" value="OLO03966.1"/>
    <property type="molecule type" value="Genomic_DNA"/>
</dbReference>
<keyword evidence="2" id="KW-0808">Transferase</keyword>
<keyword evidence="3" id="KW-1185">Reference proteome</keyword>
<name>A0A1Q8SRB0_9GAMM</name>
<comment type="caution">
    <text evidence="2">The sequence shown here is derived from an EMBL/GenBank/DDBJ whole genome shotgun (WGS) entry which is preliminary data.</text>
</comment>
<accession>A0A1Q8SRB0</accession>
<dbReference type="AlphaFoldDB" id="A0A1Q8SRB0"/>
<protein>
    <submittedName>
        <fullName evidence="2">SAM-dependent methyltransferase</fullName>
    </submittedName>
</protein>
<dbReference type="SUPFAM" id="SSF53335">
    <property type="entry name" value="S-adenosyl-L-methionine-dependent methyltransferases"/>
    <property type="match status" value="1"/>
</dbReference>
<gene>
    <name evidence="2" type="ORF">BTW07_11840</name>
</gene>
<dbReference type="Gene3D" id="3.40.50.150">
    <property type="entry name" value="Vaccinia Virus protein VP39"/>
    <property type="match status" value="1"/>
</dbReference>
<dbReference type="Proteomes" id="UP000186878">
    <property type="component" value="Unassembled WGS sequence"/>
</dbReference>
<proteinExistence type="predicted"/>
<dbReference type="PANTHER" id="PTHR20974">
    <property type="entry name" value="UPF0585 PROTEIN CG18661"/>
    <property type="match status" value="1"/>
</dbReference>
<feature type="region of interest" description="Disordered" evidence="1">
    <location>
        <begin position="1"/>
        <end position="22"/>
    </location>
</feature>
<evidence type="ECO:0000256" key="1">
    <source>
        <dbReference type="SAM" id="MobiDB-lite"/>
    </source>
</evidence>
<evidence type="ECO:0000313" key="3">
    <source>
        <dbReference type="Proteomes" id="UP000186878"/>
    </source>
</evidence>
<dbReference type="InterPro" id="IPR029063">
    <property type="entry name" value="SAM-dependent_MTases_sf"/>
</dbReference>
<dbReference type="PANTHER" id="PTHR20974:SF0">
    <property type="entry name" value="UPF0585 PROTEIN CG18661"/>
    <property type="match status" value="1"/>
</dbReference>
<dbReference type="STRING" id="404433.BTW07_11840"/>
<dbReference type="GO" id="GO:0008168">
    <property type="term" value="F:methyltransferase activity"/>
    <property type="evidence" value="ECO:0007669"/>
    <property type="project" value="UniProtKB-KW"/>
</dbReference>
<dbReference type="RefSeq" id="WP_075570374.1">
    <property type="nucleotide sequence ID" value="NZ_MSDO01000017.1"/>
</dbReference>
<evidence type="ECO:0000313" key="2">
    <source>
        <dbReference type="EMBL" id="OLO03966.1"/>
    </source>
</evidence>
<dbReference type="Pfam" id="PF06080">
    <property type="entry name" value="DUF938"/>
    <property type="match status" value="1"/>
</dbReference>